<accession>A0AAV4DD71</accession>
<evidence type="ECO:0008006" key="5">
    <source>
        <dbReference type="Google" id="ProtNLM"/>
    </source>
</evidence>
<proteinExistence type="predicted"/>
<reference evidence="3 4" key="1">
    <citation type="journal article" date="2021" name="Elife">
        <title>Chloroplast acquisition without the gene transfer in kleptoplastic sea slugs, Plakobranchus ocellatus.</title>
        <authorList>
            <person name="Maeda T."/>
            <person name="Takahashi S."/>
            <person name="Yoshida T."/>
            <person name="Shimamura S."/>
            <person name="Takaki Y."/>
            <person name="Nagai Y."/>
            <person name="Toyoda A."/>
            <person name="Suzuki Y."/>
            <person name="Arimoto A."/>
            <person name="Ishii H."/>
            <person name="Satoh N."/>
            <person name="Nishiyama T."/>
            <person name="Hasebe M."/>
            <person name="Maruyama T."/>
            <person name="Minagawa J."/>
            <person name="Obokata J."/>
            <person name="Shigenobu S."/>
        </authorList>
    </citation>
    <scope>NUCLEOTIDE SEQUENCE [LARGE SCALE GENOMIC DNA]</scope>
</reference>
<dbReference type="AlphaFoldDB" id="A0AAV4DD71"/>
<comment type="caution">
    <text evidence="3">The sequence shown here is derived from an EMBL/GenBank/DDBJ whole genome shotgun (WGS) entry which is preliminary data.</text>
</comment>
<dbReference type="EMBL" id="BLXT01007741">
    <property type="protein sequence ID" value="GFO42070.1"/>
    <property type="molecule type" value="Genomic_DNA"/>
</dbReference>
<keyword evidence="1" id="KW-0175">Coiled coil</keyword>
<name>A0AAV4DD71_9GAST</name>
<keyword evidence="2" id="KW-0732">Signal</keyword>
<organism evidence="3 4">
    <name type="scientific">Plakobranchus ocellatus</name>
    <dbReference type="NCBI Taxonomy" id="259542"/>
    <lineage>
        <taxon>Eukaryota</taxon>
        <taxon>Metazoa</taxon>
        <taxon>Spiralia</taxon>
        <taxon>Lophotrochozoa</taxon>
        <taxon>Mollusca</taxon>
        <taxon>Gastropoda</taxon>
        <taxon>Heterobranchia</taxon>
        <taxon>Euthyneura</taxon>
        <taxon>Panpulmonata</taxon>
        <taxon>Sacoglossa</taxon>
        <taxon>Placobranchoidea</taxon>
        <taxon>Plakobranchidae</taxon>
        <taxon>Plakobranchus</taxon>
    </lineage>
</organism>
<feature type="chain" id="PRO_5043663185" description="Secreted protein" evidence="2">
    <location>
        <begin position="18"/>
        <end position="197"/>
    </location>
</feature>
<evidence type="ECO:0000313" key="4">
    <source>
        <dbReference type="Proteomes" id="UP000735302"/>
    </source>
</evidence>
<evidence type="ECO:0000256" key="1">
    <source>
        <dbReference type="SAM" id="Coils"/>
    </source>
</evidence>
<sequence length="197" mass="22146">MFLATLLATLLLETTYAVDYVPNTGAGGQQQCEYKFTVKTPVDCSISDPGLKEMVQLMKQDIDMTRISAVSYNSAVQEQIATLKDGLDQLGVEVKEIKSSMVPAVLTPDVPRGRDWEQVKEEVKELGGRLSTLLDNVESQMMYMQKYLSSLNSTFTAEKVERFRIESNLQAQVNSVVENLEDVQKRILTLEREVPDM</sequence>
<evidence type="ECO:0000256" key="2">
    <source>
        <dbReference type="SAM" id="SignalP"/>
    </source>
</evidence>
<feature type="signal peptide" evidence="2">
    <location>
        <begin position="1"/>
        <end position="17"/>
    </location>
</feature>
<dbReference type="Proteomes" id="UP000735302">
    <property type="component" value="Unassembled WGS sequence"/>
</dbReference>
<keyword evidence="4" id="KW-1185">Reference proteome</keyword>
<feature type="coiled-coil region" evidence="1">
    <location>
        <begin position="166"/>
        <end position="193"/>
    </location>
</feature>
<gene>
    <name evidence="3" type="ORF">PoB_006857500</name>
</gene>
<protein>
    <recommendedName>
        <fullName evidence="5">Secreted protein</fullName>
    </recommendedName>
</protein>
<evidence type="ECO:0000313" key="3">
    <source>
        <dbReference type="EMBL" id="GFO42070.1"/>
    </source>
</evidence>